<dbReference type="InterPro" id="IPR036396">
    <property type="entry name" value="Cyt_P450_sf"/>
</dbReference>
<dbReference type="PRINTS" id="PR00385">
    <property type="entry name" value="P450"/>
</dbReference>
<dbReference type="SUPFAM" id="SSF48264">
    <property type="entry name" value="Cytochrome P450"/>
    <property type="match status" value="1"/>
</dbReference>
<evidence type="ECO:0000256" key="4">
    <source>
        <dbReference type="PIRSR" id="PIRSR602401-1"/>
    </source>
</evidence>
<dbReference type="GO" id="GO:0016705">
    <property type="term" value="F:oxidoreductase activity, acting on paired donors, with incorporation or reduction of molecular oxygen"/>
    <property type="evidence" value="ECO:0007669"/>
    <property type="project" value="InterPro"/>
</dbReference>
<keyword evidence="5" id="KW-0560">Oxidoreductase</keyword>
<keyword evidence="8" id="KW-1185">Reference proteome</keyword>
<evidence type="ECO:0000256" key="3">
    <source>
        <dbReference type="ARBA" id="ARBA00023004"/>
    </source>
</evidence>
<keyword evidence="6" id="KW-1133">Transmembrane helix</keyword>
<dbReference type="Gene3D" id="1.10.630.10">
    <property type="entry name" value="Cytochrome P450"/>
    <property type="match status" value="1"/>
</dbReference>
<comment type="caution">
    <text evidence="7">The sequence shown here is derived from an EMBL/GenBank/DDBJ whole genome shotgun (WGS) entry which is preliminary data.</text>
</comment>
<proteinExistence type="inferred from homology"/>
<dbReference type="PANTHER" id="PTHR47955:SF15">
    <property type="entry name" value="CYTOCHROME P450 71A2-LIKE"/>
    <property type="match status" value="1"/>
</dbReference>
<evidence type="ECO:0000313" key="8">
    <source>
        <dbReference type="Proteomes" id="UP001187192"/>
    </source>
</evidence>
<accession>A0AA88DLW4</accession>
<keyword evidence="3 4" id="KW-0408">Iron</keyword>
<evidence type="ECO:0000313" key="7">
    <source>
        <dbReference type="EMBL" id="GMN57690.1"/>
    </source>
</evidence>
<comment type="cofactor">
    <cofactor evidence="4">
        <name>heme</name>
        <dbReference type="ChEBI" id="CHEBI:30413"/>
    </cofactor>
</comment>
<dbReference type="AlphaFoldDB" id="A0AA88DLW4"/>
<keyword evidence="2 4" id="KW-0479">Metal-binding</keyword>
<feature type="binding site" description="axial binding residue" evidence="4">
    <location>
        <position position="468"/>
    </location>
    <ligand>
        <name>heme</name>
        <dbReference type="ChEBI" id="CHEBI:30413"/>
    </ligand>
    <ligandPart>
        <name>Fe</name>
        <dbReference type="ChEBI" id="CHEBI:18248"/>
    </ligandPart>
</feature>
<dbReference type="PROSITE" id="PS00086">
    <property type="entry name" value="CYTOCHROME_P450"/>
    <property type="match status" value="1"/>
</dbReference>
<dbReference type="GO" id="GO:0004497">
    <property type="term" value="F:monooxygenase activity"/>
    <property type="evidence" value="ECO:0007669"/>
    <property type="project" value="UniProtKB-KW"/>
</dbReference>
<dbReference type="GO" id="GO:0005506">
    <property type="term" value="F:iron ion binding"/>
    <property type="evidence" value="ECO:0007669"/>
    <property type="project" value="InterPro"/>
</dbReference>
<keyword evidence="6" id="KW-0812">Transmembrane</keyword>
<protein>
    <recommendedName>
        <fullName evidence="9">Cytochrome P450</fullName>
    </recommendedName>
</protein>
<dbReference type="Pfam" id="PF00067">
    <property type="entry name" value="p450"/>
    <property type="match status" value="1"/>
</dbReference>
<keyword evidence="5" id="KW-0503">Monooxygenase</keyword>
<keyword evidence="6" id="KW-0472">Membrane</keyword>
<evidence type="ECO:0000256" key="5">
    <source>
        <dbReference type="RuleBase" id="RU000461"/>
    </source>
</evidence>
<evidence type="ECO:0000256" key="2">
    <source>
        <dbReference type="ARBA" id="ARBA00022723"/>
    </source>
</evidence>
<dbReference type="EMBL" id="BTGU01000072">
    <property type="protein sequence ID" value="GMN57690.1"/>
    <property type="molecule type" value="Genomic_DNA"/>
</dbReference>
<gene>
    <name evidence="7" type="ORF">TIFTF001_026795</name>
</gene>
<dbReference type="CDD" id="cd11072">
    <property type="entry name" value="CYP71-like"/>
    <property type="match status" value="1"/>
</dbReference>
<evidence type="ECO:0000256" key="1">
    <source>
        <dbReference type="ARBA" id="ARBA00010617"/>
    </source>
</evidence>
<dbReference type="InterPro" id="IPR017972">
    <property type="entry name" value="Cyt_P450_CS"/>
</dbReference>
<dbReference type="PRINTS" id="PR00463">
    <property type="entry name" value="EP450I"/>
</dbReference>
<dbReference type="PANTHER" id="PTHR47955">
    <property type="entry name" value="CYTOCHROME P450 FAMILY 71 PROTEIN"/>
    <property type="match status" value="1"/>
</dbReference>
<dbReference type="InterPro" id="IPR002401">
    <property type="entry name" value="Cyt_P450_E_grp-I"/>
</dbReference>
<dbReference type="GO" id="GO:0020037">
    <property type="term" value="F:heme binding"/>
    <property type="evidence" value="ECO:0007669"/>
    <property type="project" value="InterPro"/>
</dbReference>
<evidence type="ECO:0000256" key="6">
    <source>
        <dbReference type="SAM" id="Phobius"/>
    </source>
</evidence>
<keyword evidence="4 5" id="KW-0349">Heme</keyword>
<organism evidence="7 8">
    <name type="scientific">Ficus carica</name>
    <name type="common">Common fig</name>
    <dbReference type="NCBI Taxonomy" id="3494"/>
    <lineage>
        <taxon>Eukaryota</taxon>
        <taxon>Viridiplantae</taxon>
        <taxon>Streptophyta</taxon>
        <taxon>Embryophyta</taxon>
        <taxon>Tracheophyta</taxon>
        <taxon>Spermatophyta</taxon>
        <taxon>Magnoliopsida</taxon>
        <taxon>eudicotyledons</taxon>
        <taxon>Gunneridae</taxon>
        <taxon>Pentapetalae</taxon>
        <taxon>rosids</taxon>
        <taxon>fabids</taxon>
        <taxon>Rosales</taxon>
        <taxon>Moraceae</taxon>
        <taxon>Ficeae</taxon>
        <taxon>Ficus</taxon>
    </lineage>
</organism>
<dbReference type="InterPro" id="IPR001128">
    <property type="entry name" value="Cyt_P450"/>
</dbReference>
<sequence length="615" mass="70277">MEMENIFPLTKHLWQQLLQYPFFLSVVLLFLSLLLFKRNNKPRSPHGEVLELPPSPPRFPIIGNLHQLGRFPHRSLRALSEKYGPIMLLHMGHSPTLVISSADLVKEIVKKHDVVFSGRPKSTASDILFYGGKDVAFAPYGVHWKQTRRISAFHLLSAKRVQSFQLVIKEEASALVDRIQKEIASSESGVSINLSHALISTTNNIVSRCILGQRYEEQGGGSSLEELGRRIMVQVMAFSFGDLFPSLKWIDRVRGFIGSVKSTWRELDEFYNQVIEEHRARMESGGQISNPIDFVDILLELQKDPSALDFELTNDQVKAILQDMVFGGIETTSTPAEWLFAELLRNRRVMTKVQEEIRRVVGEKETVDVEDINRMDYFECVVKENLRLHPPGPFVIPRETRESVEIGGYHVPAKTRVLINAWAIHQNPDLWERSEEFFPERFENSPIDFIKSQEYFQLIPFGFGRRQCPGMTLGFLIIEYLVANLLFWFDWKLHTGDNDHSLSEDLDMSEVYGLTVFKKVPIHAIPKNSSPAATLSSLRILIMETELGGRCTPYGRRGWVLCGSRRCGAVTSAMVPALRDSAFLNLFCDVGQFLFGSSCRFVRFYFRFVVHDCVQ</sequence>
<comment type="similarity">
    <text evidence="1 5">Belongs to the cytochrome P450 family.</text>
</comment>
<dbReference type="FunFam" id="1.10.630.10:FF:000011">
    <property type="entry name" value="Cytochrome P450 83B1"/>
    <property type="match status" value="1"/>
</dbReference>
<dbReference type="Proteomes" id="UP001187192">
    <property type="component" value="Unassembled WGS sequence"/>
</dbReference>
<evidence type="ECO:0008006" key="9">
    <source>
        <dbReference type="Google" id="ProtNLM"/>
    </source>
</evidence>
<feature type="transmembrane region" description="Helical" evidence="6">
    <location>
        <begin position="20"/>
        <end position="36"/>
    </location>
</feature>
<reference evidence="7" key="1">
    <citation type="submission" date="2023-07" db="EMBL/GenBank/DDBJ databases">
        <title>draft genome sequence of fig (Ficus carica).</title>
        <authorList>
            <person name="Takahashi T."/>
            <person name="Nishimura K."/>
        </authorList>
    </citation>
    <scope>NUCLEOTIDE SEQUENCE</scope>
</reference>
<name>A0AA88DLW4_FICCA</name>